<keyword evidence="2 4" id="KW-0863">Zinc-finger</keyword>
<evidence type="ECO:0000313" key="6">
    <source>
        <dbReference type="Ensembl" id="ENSZALP00000005270.1"/>
    </source>
</evidence>
<dbReference type="Proteomes" id="UP000694413">
    <property type="component" value="Unassembled WGS sequence"/>
</dbReference>
<dbReference type="PROSITE" id="PS50089">
    <property type="entry name" value="ZF_RING_2"/>
    <property type="match status" value="1"/>
</dbReference>
<dbReference type="InterPro" id="IPR018957">
    <property type="entry name" value="Znf_C3HC4_RING-type"/>
</dbReference>
<evidence type="ECO:0000256" key="4">
    <source>
        <dbReference type="PROSITE-ProRule" id="PRU00175"/>
    </source>
</evidence>
<keyword evidence="1" id="KW-0479">Metal-binding</keyword>
<evidence type="ECO:0000259" key="5">
    <source>
        <dbReference type="PROSITE" id="PS50089"/>
    </source>
</evidence>
<proteinExistence type="predicted"/>
<dbReference type="Ensembl" id="ENSZALT00000007838.1">
    <property type="protein sequence ID" value="ENSZALP00000005270.1"/>
    <property type="gene ID" value="ENSZALG00000004900.1"/>
</dbReference>
<dbReference type="SMART" id="SM00184">
    <property type="entry name" value="RING"/>
    <property type="match status" value="1"/>
</dbReference>
<keyword evidence="7" id="KW-1185">Reference proteome</keyword>
<sequence>MKKELLGLMTLRDDNSQRQEGMMAQHGPQTDGDCPICQDSRKDVTSALPCHHRFCLGCILRWAHRNPSFIRSSILCIISYL</sequence>
<reference evidence="6" key="2">
    <citation type="submission" date="2025-09" db="UniProtKB">
        <authorList>
            <consortium name="Ensembl"/>
        </authorList>
    </citation>
    <scope>IDENTIFICATION</scope>
</reference>
<name>A0A8D2MC78_ZONAL</name>
<dbReference type="AlphaFoldDB" id="A0A8D2MC78"/>
<reference evidence="6" key="1">
    <citation type="submission" date="2025-08" db="UniProtKB">
        <authorList>
            <consortium name="Ensembl"/>
        </authorList>
    </citation>
    <scope>IDENTIFICATION</scope>
</reference>
<evidence type="ECO:0000256" key="1">
    <source>
        <dbReference type="ARBA" id="ARBA00022723"/>
    </source>
</evidence>
<dbReference type="Gene3D" id="3.30.40.10">
    <property type="entry name" value="Zinc/RING finger domain, C3HC4 (zinc finger)"/>
    <property type="match status" value="1"/>
</dbReference>
<feature type="domain" description="RING-type" evidence="5">
    <location>
        <begin position="34"/>
        <end position="76"/>
    </location>
</feature>
<dbReference type="InterPro" id="IPR017907">
    <property type="entry name" value="Znf_RING_CS"/>
</dbReference>
<evidence type="ECO:0000256" key="3">
    <source>
        <dbReference type="ARBA" id="ARBA00022833"/>
    </source>
</evidence>
<accession>A0A8D2MC78</accession>
<organism evidence="6 7">
    <name type="scientific">Zonotrichia albicollis</name>
    <name type="common">White-throated sparrow</name>
    <name type="synonym">Fringilla albicollis</name>
    <dbReference type="NCBI Taxonomy" id="44394"/>
    <lineage>
        <taxon>Eukaryota</taxon>
        <taxon>Metazoa</taxon>
        <taxon>Chordata</taxon>
        <taxon>Craniata</taxon>
        <taxon>Vertebrata</taxon>
        <taxon>Euteleostomi</taxon>
        <taxon>Archelosauria</taxon>
        <taxon>Archosauria</taxon>
        <taxon>Dinosauria</taxon>
        <taxon>Saurischia</taxon>
        <taxon>Theropoda</taxon>
        <taxon>Coelurosauria</taxon>
        <taxon>Aves</taxon>
        <taxon>Neognathae</taxon>
        <taxon>Neoaves</taxon>
        <taxon>Telluraves</taxon>
        <taxon>Australaves</taxon>
        <taxon>Passeriformes</taxon>
        <taxon>Passerellidae</taxon>
        <taxon>Zonotrichia</taxon>
    </lineage>
</organism>
<evidence type="ECO:0000256" key="2">
    <source>
        <dbReference type="ARBA" id="ARBA00022771"/>
    </source>
</evidence>
<dbReference type="Pfam" id="PF00097">
    <property type="entry name" value="zf-C3HC4"/>
    <property type="match status" value="1"/>
</dbReference>
<dbReference type="SUPFAM" id="SSF57850">
    <property type="entry name" value="RING/U-box"/>
    <property type="match status" value="1"/>
</dbReference>
<evidence type="ECO:0000313" key="7">
    <source>
        <dbReference type="Proteomes" id="UP000694413"/>
    </source>
</evidence>
<keyword evidence="3" id="KW-0862">Zinc</keyword>
<protein>
    <recommendedName>
        <fullName evidence="5">RING-type domain-containing protein</fullName>
    </recommendedName>
</protein>
<dbReference type="GO" id="GO:0008270">
    <property type="term" value="F:zinc ion binding"/>
    <property type="evidence" value="ECO:0007669"/>
    <property type="project" value="UniProtKB-KW"/>
</dbReference>
<dbReference type="PROSITE" id="PS00518">
    <property type="entry name" value="ZF_RING_1"/>
    <property type="match status" value="1"/>
</dbReference>
<dbReference type="InterPro" id="IPR001841">
    <property type="entry name" value="Znf_RING"/>
</dbReference>
<dbReference type="InterPro" id="IPR013083">
    <property type="entry name" value="Znf_RING/FYVE/PHD"/>
</dbReference>